<dbReference type="AlphaFoldDB" id="A0A1R3KUA9"/>
<protein>
    <submittedName>
        <fullName evidence="1">Uncharacterized protein</fullName>
    </submittedName>
</protein>
<organism evidence="1 2">
    <name type="scientific">Corchorus olitorius</name>
    <dbReference type="NCBI Taxonomy" id="93759"/>
    <lineage>
        <taxon>Eukaryota</taxon>
        <taxon>Viridiplantae</taxon>
        <taxon>Streptophyta</taxon>
        <taxon>Embryophyta</taxon>
        <taxon>Tracheophyta</taxon>
        <taxon>Spermatophyta</taxon>
        <taxon>Magnoliopsida</taxon>
        <taxon>eudicotyledons</taxon>
        <taxon>Gunneridae</taxon>
        <taxon>Pentapetalae</taxon>
        <taxon>rosids</taxon>
        <taxon>malvids</taxon>
        <taxon>Malvales</taxon>
        <taxon>Malvaceae</taxon>
        <taxon>Grewioideae</taxon>
        <taxon>Apeibeae</taxon>
        <taxon>Corchorus</taxon>
    </lineage>
</organism>
<sequence length="46" mass="5047">MILVRLGGSSSGDLCFHFEKDMKNGREDSKRSMSLLLPLVSALLPP</sequence>
<gene>
    <name evidence="1" type="ORF">COLO4_04353</name>
</gene>
<reference evidence="2" key="1">
    <citation type="submission" date="2013-09" db="EMBL/GenBank/DDBJ databases">
        <title>Corchorus olitorius genome sequencing.</title>
        <authorList>
            <person name="Alam M."/>
            <person name="Haque M.S."/>
            <person name="Islam M.S."/>
            <person name="Emdad E.M."/>
            <person name="Islam M.M."/>
            <person name="Ahmed B."/>
            <person name="Halim A."/>
            <person name="Hossen Q.M.M."/>
            <person name="Hossain M.Z."/>
            <person name="Ahmed R."/>
            <person name="Khan M.M."/>
            <person name="Islam R."/>
            <person name="Rashid M.M."/>
            <person name="Khan S.A."/>
            <person name="Rahman M.S."/>
            <person name="Alam M."/>
            <person name="Yahiya A.S."/>
            <person name="Khan M.S."/>
            <person name="Azam M.S."/>
            <person name="Haque T."/>
            <person name="Lashkar M.Z.H."/>
            <person name="Akhand A.I."/>
            <person name="Morshed G."/>
            <person name="Roy S."/>
            <person name="Uddin K.S."/>
            <person name="Rabeya T."/>
            <person name="Hossain A.S."/>
            <person name="Chowdhury A."/>
            <person name="Snigdha A.R."/>
            <person name="Mortoza M.S."/>
            <person name="Matin S.A."/>
            <person name="Hoque S.M.E."/>
            <person name="Islam M.K."/>
            <person name="Roy D.K."/>
            <person name="Haider R."/>
            <person name="Moosa M.M."/>
            <person name="Elias S.M."/>
            <person name="Hasan A.M."/>
            <person name="Jahan S."/>
            <person name="Shafiuddin M."/>
            <person name="Mahmood N."/>
            <person name="Shommy N.S."/>
        </authorList>
    </citation>
    <scope>NUCLEOTIDE SEQUENCE [LARGE SCALE GENOMIC DNA]</scope>
    <source>
        <strain evidence="2">cv. O-4</strain>
    </source>
</reference>
<proteinExistence type="predicted"/>
<comment type="caution">
    <text evidence="1">The sequence shown here is derived from an EMBL/GenBank/DDBJ whole genome shotgun (WGS) entry which is preliminary data.</text>
</comment>
<evidence type="ECO:0000313" key="2">
    <source>
        <dbReference type="Proteomes" id="UP000187203"/>
    </source>
</evidence>
<keyword evidence="2" id="KW-1185">Reference proteome</keyword>
<name>A0A1R3KUA9_9ROSI</name>
<dbReference type="Proteomes" id="UP000187203">
    <property type="component" value="Unassembled WGS sequence"/>
</dbReference>
<accession>A0A1R3KUA9</accession>
<dbReference type="EMBL" id="AWUE01011390">
    <property type="protein sequence ID" value="OMP10681.1"/>
    <property type="molecule type" value="Genomic_DNA"/>
</dbReference>
<evidence type="ECO:0000313" key="1">
    <source>
        <dbReference type="EMBL" id="OMP10681.1"/>
    </source>
</evidence>